<dbReference type="InterPro" id="IPR036420">
    <property type="entry name" value="BRCT_dom_sf"/>
</dbReference>
<dbReference type="PROSITE" id="PS50172">
    <property type="entry name" value="BRCT"/>
    <property type="match status" value="1"/>
</dbReference>
<evidence type="ECO:0000256" key="17">
    <source>
        <dbReference type="PIRSR" id="PIRSR622312-50"/>
    </source>
</evidence>
<evidence type="ECO:0000313" key="21">
    <source>
        <dbReference type="Proteomes" id="UP000261620"/>
    </source>
</evidence>
<evidence type="ECO:0000256" key="13">
    <source>
        <dbReference type="ARBA" id="ARBA00023211"/>
    </source>
</evidence>
<reference evidence="20" key="1">
    <citation type="submission" date="2025-08" db="UniProtKB">
        <authorList>
            <consortium name="Ensembl"/>
        </authorList>
    </citation>
    <scope>IDENTIFICATION</scope>
</reference>
<evidence type="ECO:0000256" key="8">
    <source>
        <dbReference type="ARBA" id="ARBA00022723"/>
    </source>
</evidence>
<keyword evidence="5 18" id="KW-0808">Transferase</keyword>
<dbReference type="PANTHER" id="PTHR11276:SF28">
    <property type="entry name" value="DNA POLYMERASE LAMBDA"/>
    <property type="match status" value="1"/>
</dbReference>
<keyword evidence="11" id="KW-0238">DNA-binding</keyword>
<dbReference type="SMART" id="SM00483">
    <property type="entry name" value="POLXc"/>
    <property type="match status" value="1"/>
</dbReference>
<evidence type="ECO:0000256" key="6">
    <source>
        <dbReference type="ARBA" id="ARBA00022695"/>
    </source>
</evidence>
<dbReference type="SUPFAM" id="SSF81585">
    <property type="entry name" value="PsbU/PolX domain-like"/>
    <property type="match status" value="1"/>
</dbReference>
<proteinExistence type="inferred from homology"/>
<keyword evidence="10 18" id="KW-0239">DNA-directed DNA polymerase</keyword>
<evidence type="ECO:0000256" key="18">
    <source>
        <dbReference type="RuleBase" id="RU366014"/>
    </source>
</evidence>
<evidence type="ECO:0000256" key="4">
    <source>
        <dbReference type="ARBA" id="ARBA00022634"/>
    </source>
</evidence>
<dbReference type="PANTHER" id="PTHR11276">
    <property type="entry name" value="DNA POLYMERASE TYPE-X FAMILY MEMBER"/>
    <property type="match status" value="1"/>
</dbReference>
<keyword evidence="9 18" id="KW-0227">DNA damage</keyword>
<dbReference type="FunFam" id="3.30.460.10:FF:000020">
    <property type="entry name" value="DNA polymerase lambda"/>
    <property type="match status" value="1"/>
</dbReference>
<dbReference type="Gene3D" id="1.10.150.110">
    <property type="entry name" value="DNA polymerase beta, N-terminal domain-like"/>
    <property type="match status" value="1"/>
</dbReference>
<evidence type="ECO:0000256" key="10">
    <source>
        <dbReference type="ARBA" id="ARBA00022932"/>
    </source>
</evidence>
<keyword evidence="21" id="KW-1185">Reference proteome</keyword>
<dbReference type="InterPro" id="IPR018944">
    <property type="entry name" value="DNA_pol_lambd_fingers_domain"/>
</dbReference>
<evidence type="ECO:0000256" key="14">
    <source>
        <dbReference type="ARBA" id="ARBA00023239"/>
    </source>
</evidence>
<evidence type="ECO:0000256" key="9">
    <source>
        <dbReference type="ARBA" id="ARBA00022763"/>
    </source>
</evidence>
<dbReference type="STRING" id="94237.ENSMMOP00000009811"/>
<dbReference type="InterPro" id="IPR028207">
    <property type="entry name" value="DNA_pol_B_palm_palm"/>
</dbReference>
<organism evidence="20 21">
    <name type="scientific">Mola mola</name>
    <name type="common">Ocean sunfish</name>
    <name type="synonym">Tetraodon mola</name>
    <dbReference type="NCBI Taxonomy" id="94237"/>
    <lineage>
        <taxon>Eukaryota</taxon>
        <taxon>Metazoa</taxon>
        <taxon>Chordata</taxon>
        <taxon>Craniata</taxon>
        <taxon>Vertebrata</taxon>
        <taxon>Euteleostomi</taxon>
        <taxon>Actinopterygii</taxon>
        <taxon>Neopterygii</taxon>
        <taxon>Teleostei</taxon>
        <taxon>Neoteleostei</taxon>
        <taxon>Acanthomorphata</taxon>
        <taxon>Eupercaria</taxon>
        <taxon>Tetraodontiformes</taxon>
        <taxon>Molidae</taxon>
        <taxon>Mola</taxon>
    </lineage>
</organism>
<dbReference type="InterPro" id="IPR002054">
    <property type="entry name" value="DNA-dir_DNA_pol_X"/>
</dbReference>
<evidence type="ECO:0000313" key="20">
    <source>
        <dbReference type="Ensembl" id="ENSMMOP00000009811.1"/>
    </source>
</evidence>
<dbReference type="AlphaFoldDB" id="A0A3Q3W1A5"/>
<dbReference type="OMA" id="QITTWEE"/>
<evidence type="ECO:0000256" key="5">
    <source>
        <dbReference type="ARBA" id="ARBA00022679"/>
    </source>
</evidence>
<dbReference type="FunFam" id="3.40.50.10190:FF:000031">
    <property type="entry name" value="DNA polymerase"/>
    <property type="match status" value="1"/>
</dbReference>
<evidence type="ECO:0000256" key="16">
    <source>
        <dbReference type="ARBA" id="ARBA00049244"/>
    </source>
</evidence>
<dbReference type="Pfam" id="PF10391">
    <property type="entry name" value="DNA_pol_lambd_f"/>
    <property type="match status" value="1"/>
</dbReference>
<comment type="function">
    <text evidence="18">DNA polymerase that functions in several pathways of DNA repair. Involved in base excision repair (BER) responsible for repair of lesions that give rise to abasic (AP) sites in DNA. Also contributes to DNA double-strand break repair by non-homologous end joining and homologous recombination. Has both template-dependent and template-independent (terminal transferase) DNA polymerase activities. Has also a 5'-deoxyribose-5-phosphate lyase (dRP lyase) activity.</text>
</comment>
<dbReference type="SUPFAM" id="SSF47802">
    <property type="entry name" value="DNA polymerase beta, N-terminal domain-like"/>
    <property type="match status" value="1"/>
</dbReference>
<dbReference type="FunFam" id="1.10.150.20:FF:000010">
    <property type="entry name" value="DNA polymerase lambda"/>
    <property type="match status" value="1"/>
</dbReference>
<dbReference type="FunFam" id="3.30.210.10:FF:000001">
    <property type="entry name" value="DNA polymerase lambda"/>
    <property type="match status" value="1"/>
</dbReference>
<dbReference type="PROSITE" id="PS00522">
    <property type="entry name" value="DNA_POLYMERASE_X"/>
    <property type="match status" value="1"/>
</dbReference>
<comment type="similarity">
    <text evidence="3 18">Belongs to the DNA polymerase type-X family.</text>
</comment>
<dbReference type="Pfam" id="PF14791">
    <property type="entry name" value="DNA_pol_B_thumb"/>
    <property type="match status" value="1"/>
</dbReference>
<reference evidence="20" key="2">
    <citation type="submission" date="2025-09" db="UniProtKB">
        <authorList>
            <consortium name="Ensembl"/>
        </authorList>
    </citation>
    <scope>IDENTIFICATION</scope>
</reference>
<sequence>MEPRHGIMKAFPKVKRAKALHGKDAPPTAKKNTFNGVVAHILPAGIGNARYQIFQCQIQQNGGKTESSLRPSVTHVVVDDNMDLDRALRLLKVDYMPSGVQLVKCTWLSQCIGKKQLLDVAGYTLLLPQMQSEPVQENVPEVFVNAKPAAETVVEPVSDQIVQEEAIDEACQIPGIGTRMADKIDEIMESGHLRKLDHIGEAVPVLELFTNIWGAGAKTAQLWYQQGFRTLEDIRTKAHLSNIQKIGLKHYYDFLDRMPREEAAAIETVKDAVHAIDPHLMTRACGSYRRGKATCGDVDVLISHPDGKSHKGVFNKLLQSLHDSGFLIDDLVSHEENGEQKKYLGVCRLPGPGQRHRRLDIIVVPYDEFACAIMYFTGSAHFNRSIRALAKTRNMSLSEHSLNKNVVRQGSMKVYGGTPLPTPTERDVFTLLGIPYREPHERDW</sequence>
<dbReference type="GO" id="GO:0003677">
    <property type="term" value="F:DNA binding"/>
    <property type="evidence" value="ECO:0007669"/>
    <property type="project" value="UniProtKB-UniRule"/>
</dbReference>
<keyword evidence="13" id="KW-0464">Manganese</keyword>
<dbReference type="Gene3D" id="1.10.150.20">
    <property type="entry name" value="5' to 3' exonuclease, C-terminal subdomain"/>
    <property type="match status" value="1"/>
</dbReference>
<dbReference type="GO" id="GO:0005634">
    <property type="term" value="C:nucleus"/>
    <property type="evidence" value="ECO:0007669"/>
    <property type="project" value="UniProtKB-SubCell"/>
</dbReference>
<accession>A0A3Q3W1A5</accession>
<keyword evidence="15 18" id="KW-0539">Nucleus</keyword>
<dbReference type="InterPro" id="IPR022312">
    <property type="entry name" value="DNA_pol_X"/>
</dbReference>
<name>A0A3Q3W1A5_MOLML</name>
<evidence type="ECO:0000256" key="12">
    <source>
        <dbReference type="ARBA" id="ARBA00023204"/>
    </source>
</evidence>
<evidence type="ECO:0000256" key="3">
    <source>
        <dbReference type="ARBA" id="ARBA00008323"/>
    </source>
</evidence>
<evidence type="ECO:0000259" key="19">
    <source>
        <dbReference type="PROSITE" id="PS50172"/>
    </source>
</evidence>
<dbReference type="Gene3D" id="3.30.460.10">
    <property type="entry name" value="Beta Polymerase, domain 2"/>
    <property type="match status" value="1"/>
</dbReference>
<dbReference type="Gene3D" id="3.40.50.10190">
    <property type="entry name" value="BRCT domain"/>
    <property type="match status" value="1"/>
</dbReference>
<evidence type="ECO:0000256" key="1">
    <source>
        <dbReference type="ARBA" id="ARBA00001936"/>
    </source>
</evidence>
<dbReference type="PRINTS" id="PR00869">
    <property type="entry name" value="DNAPOLX"/>
</dbReference>
<comment type="cofactor">
    <cofactor evidence="1">
        <name>Mn(2+)</name>
        <dbReference type="ChEBI" id="CHEBI:29035"/>
    </cofactor>
</comment>
<evidence type="ECO:0000256" key="11">
    <source>
        <dbReference type="ARBA" id="ARBA00023125"/>
    </source>
</evidence>
<keyword evidence="4" id="KW-0237">DNA synthesis</keyword>
<keyword evidence="7" id="KW-0235">DNA replication</keyword>
<dbReference type="Proteomes" id="UP000261620">
    <property type="component" value="Unplaced"/>
</dbReference>
<dbReference type="InterPro" id="IPR029398">
    <property type="entry name" value="PolB_thumb"/>
</dbReference>
<dbReference type="SUPFAM" id="SSF81301">
    <property type="entry name" value="Nucleotidyltransferase"/>
    <property type="match status" value="1"/>
</dbReference>
<dbReference type="InterPro" id="IPR019843">
    <property type="entry name" value="DNA_pol-X_BS"/>
</dbReference>
<evidence type="ECO:0000256" key="7">
    <source>
        <dbReference type="ARBA" id="ARBA00022705"/>
    </source>
</evidence>
<dbReference type="EC" id="2.7.7.7" evidence="18"/>
<dbReference type="InterPro" id="IPR001357">
    <property type="entry name" value="BRCT_dom"/>
</dbReference>
<dbReference type="CDD" id="cd00141">
    <property type="entry name" value="NT_POLXc"/>
    <property type="match status" value="1"/>
</dbReference>
<dbReference type="GO" id="GO:0006260">
    <property type="term" value="P:DNA replication"/>
    <property type="evidence" value="ECO:0007669"/>
    <property type="project" value="UniProtKB-KW"/>
</dbReference>
<dbReference type="InterPro" id="IPR043519">
    <property type="entry name" value="NT_sf"/>
</dbReference>
<dbReference type="GO" id="GO:0016829">
    <property type="term" value="F:lyase activity"/>
    <property type="evidence" value="ECO:0007669"/>
    <property type="project" value="UniProtKB-KW"/>
</dbReference>
<protein>
    <recommendedName>
        <fullName evidence="18">DNA polymerase</fullName>
        <ecNumber evidence="18">2.7.7.7</ecNumber>
    </recommendedName>
</protein>
<dbReference type="Pfam" id="PF14792">
    <property type="entry name" value="DNA_pol_B_palm"/>
    <property type="match status" value="1"/>
</dbReference>
<dbReference type="InterPro" id="IPR037160">
    <property type="entry name" value="DNA_Pol_thumb_sf"/>
</dbReference>
<dbReference type="SUPFAM" id="SSF52113">
    <property type="entry name" value="BRCT domain"/>
    <property type="match status" value="1"/>
</dbReference>
<dbReference type="InterPro" id="IPR027421">
    <property type="entry name" value="DNA_pol_lamdba_lyase_dom_sf"/>
</dbReference>
<dbReference type="Ensembl" id="ENSMMOT00000009983.1">
    <property type="protein sequence ID" value="ENSMMOP00000009811.1"/>
    <property type="gene ID" value="ENSMMOG00000007601.1"/>
</dbReference>
<feature type="active site" description="Nucleophile; Schiff-base intermediate with DNA; for 5'-dRP lyase activity" evidence="17">
    <location>
        <position position="183"/>
    </location>
</feature>
<keyword evidence="12 18" id="KW-0234">DNA repair</keyword>
<dbReference type="InterPro" id="IPR002008">
    <property type="entry name" value="DNA_pol_X_beta-like"/>
</dbReference>
<feature type="domain" description="BRCT" evidence="19">
    <location>
        <begin position="29"/>
        <end position="125"/>
    </location>
</feature>
<keyword evidence="6 18" id="KW-0548">Nucleotidyltransferase</keyword>
<evidence type="ECO:0000256" key="2">
    <source>
        <dbReference type="ARBA" id="ARBA00004123"/>
    </source>
</evidence>
<keyword evidence="8" id="KW-0479">Metal-binding</keyword>
<dbReference type="GO" id="GO:0046872">
    <property type="term" value="F:metal ion binding"/>
    <property type="evidence" value="ECO:0007669"/>
    <property type="project" value="UniProtKB-UniRule"/>
</dbReference>
<comment type="catalytic activity">
    <reaction evidence="16 18">
        <text>DNA(n) + a 2'-deoxyribonucleoside 5'-triphosphate = DNA(n+1) + diphosphate</text>
        <dbReference type="Rhea" id="RHEA:22508"/>
        <dbReference type="Rhea" id="RHEA-COMP:17339"/>
        <dbReference type="Rhea" id="RHEA-COMP:17340"/>
        <dbReference type="ChEBI" id="CHEBI:33019"/>
        <dbReference type="ChEBI" id="CHEBI:61560"/>
        <dbReference type="ChEBI" id="CHEBI:173112"/>
        <dbReference type="EC" id="2.7.7.7"/>
    </reaction>
</comment>
<comment type="subcellular location">
    <subcellularLocation>
        <location evidence="2 18">Nucleus</location>
    </subcellularLocation>
</comment>
<evidence type="ECO:0000256" key="15">
    <source>
        <dbReference type="ARBA" id="ARBA00023242"/>
    </source>
</evidence>
<dbReference type="GO" id="GO:0003887">
    <property type="term" value="F:DNA-directed DNA polymerase activity"/>
    <property type="evidence" value="ECO:0007669"/>
    <property type="project" value="UniProtKB-UniRule"/>
</dbReference>
<dbReference type="Gene3D" id="3.30.210.10">
    <property type="entry name" value="DNA polymerase, thumb domain"/>
    <property type="match status" value="1"/>
</dbReference>
<dbReference type="GO" id="GO:0006303">
    <property type="term" value="P:double-strand break repair via nonhomologous end joining"/>
    <property type="evidence" value="ECO:0007669"/>
    <property type="project" value="TreeGrafter"/>
</dbReference>
<keyword evidence="14" id="KW-0456">Lyase</keyword>
<dbReference type="PRINTS" id="PR00870">
    <property type="entry name" value="DNAPOLXBETA"/>
</dbReference>